<proteinExistence type="predicted"/>
<dbReference type="Proteomes" id="UP000680038">
    <property type="component" value="Unassembled WGS sequence"/>
</dbReference>
<dbReference type="AlphaFoldDB" id="A0A916JBH7"/>
<dbReference type="RefSeq" id="WP_215239019.1">
    <property type="nucleotide sequence ID" value="NZ_CAJRAF010000002.1"/>
</dbReference>
<gene>
    <name evidence="1" type="ORF">DYBT9275_02377</name>
</gene>
<name>A0A916JBH7_9BACT</name>
<sequence>MLFHGKDGYFRQNGKLGSSNGFDGLFIKPAIDFTKPIDEINIEGIIINESKQIGGGFRMNGEGQKLPMQMTEEWVEDVIGRMATSKDPKQVKLAEILLREFDNNRQKFTRVVTGVDAGSETIGIIKLN</sequence>
<protein>
    <submittedName>
        <fullName evidence="1">Uncharacterized protein</fullName>
    </submittedName>
</protein>
<dbReference type="EMBL" id="CAJRAF010000002">
    <property type="protein sequence ID" value="CAG5000067.1"/>
    <property type="molecule type" value="Genomic_DNA"/>
</dbReference>
<keyword evidence="2" id="KW-1185">Reference proteome</keyword>
<evidence type="ECO:0000313" key="2">
    <source>
        <dbReference type="Proteomes" id="UP000680038"/>
    </source>
</evidence>
<evidence type="ECO:0000313" key="1">
    <source>
        <dbReference type="EMBL" id="CAG5000067.1"/>
    </source>
</evidence>
<reference evidence="1" key="1">
    <citation type="submission" date="2021-04" db="EMBL/GenBank/DDBJ databases">
        <authorList>
            <person name="Rodrigo-Torres L."/>
            <person name="Arahal R. D."/>
            <person name="Lucena T."/>
        </authorList>
    </citation>
    <scope>NUCLEOTIDE SEQUENCE</scope>
    <source>
        <strain evidence="1">CECT 9275</strain>
    </source>
</reference>
<comment type="caution">
    <text evidence="1">The sequence shown here is derived from an EMBL/GenBank/DDBJ whole genome shotgun (WGS) entry which is preliminary data.</text>
</comment>
<accession>A0A916JBH7</accession>
<organism evidence="1 2">
    <name type="scientific">Dyadobacter helix</name>
    <dbReference type="NCBI Taxonomy" id="2822344"/>
    <lineage>
        <taxon>Bacteria</taxon>
        <taxon>Pseudomonadati</taxon>
        <taxon>Bacteroidota</taxon>
        <taxon>Cytophagia</taxon>
        <taxon>Cytophagales</taxon>
        <taxon>Spirosomataceae</taxon>
        <taxon>Dyadobacter</taxon>
    </lineage>
</organism>